<accession>A0A7W5P5H8</accession>
<evidence type="ECO:0000313" key="1">
    <source>
        <dbReference type="EMBL" id="MBB3325474.1"/>
    </source>
</evidence>
<name>A0A7W5P5H8_9ACTN</name>
<evidence type="ECO:0000313" key="2">
    <source>
        <dbReference type="Proteomes" id="UP000565572"/>
    </source>
</evidence>
<proteinExistence type="predicted"/>
<evidence type="ECO:0008006" key="3">
    <source>
        <dbReference type="Google" id="ProtNLM"/>
    </source>
</evidence>
<reference evidence="1 2" key="1">
    <citation type="submission" date="2020-08" db="EMBL/GenBank/DDBJ databases">
        <title>Sequencing the genomes of 1000 actinobacteria strains.</title>
        <authorList>
            <person name="Klenk H.-P."/>
        </authorList>
    </citation>
    <scope>NUCLEOTIDE SEQUENCE [LARGE SCALE GENOMIC DNA]</scope>
    <source>
        <strain evidence="1 2">DSM 11053</strain>
    </source>
</reference>
<dbReference type="PROSITE" id="PS51318">
    <property type="entry name" value="TAT"/>
    <property type="match status" value="1"/>
</dbReference>
<dbReference type="RefSeq" id="WP_183336412.1">
    <property type="nucleotide sequence ID" value="NZ_JACHZG010000001.1"/>
</dbReference>
<dbReference type="EMBL" id="JACHZG010000001">
    <property type="protein sequence ID" value="MBB3325474.1"/>
    <property type="molecule type" value="Genomic_DNA"/>
</dbReference>
<protein>
    <recommendedName>
        <fullName evidence="3">Peptidase propeptide and YPEB domain-containing protein</fullName>
    </recommendedName>
</protein>
<dbReference type="InterPro" id="IPR006311">
    <property type="entry name" value="TAT_signal"/>
</dbReference>
<sequence length="232" mass="24318">MPTTTSRRRLTTGAVALAVAALLALTAWLLMRPDPEESVAPVVVDEVSAAPPVSGQAGTTQEQIEALDRLSGSLRHGGDTAEFVLDDIELDFGPDAWVLTAPATADFNRNGTVEPLLAELQSLVDQPVTAMVRLDEDGDDADVFVLNDLTYRDSTGANLPWQPVETGGSAAPSATVREAAIDAVGAGAKVTELERVRAGRVAWEATVVDAQGVEHSVLLGADGVVLDLRRAD</sequence>
<keyword evidence="2" id="KW-1185">Reference proteome</keyword>
<comment type="caution">
    <text evidence="1">The sequence shown here is derived from an EMBL/GenBank/DDBJ whole genome shotgun (WGS) entry which is preliminary data.</text>
</comment>
<dbReference type="Proteomes" id="UP000565572">
    <property type="component" value="Unassembled WGS sequence"/>
</dbReference>
<organism evidence="1 2">
    <name type="scientific">Microlunatus antarcticus</name>
    <dbReference type="NCBI Taxonomy" id="53388"/>
    <lineage>
        <taxon>Bacteria</taxon>
        <taxon>Bacillati</taxon>
        <taxon>Actinomycetota</taxon>
        <taxon>Actinomycetes</taxon>
        <taxon>Propionibacteriales</taxon>
        <taxon>Propionibacteriaceae</taxon>
        <taxon>Microlunatus</taxon>
    </lineage>
</organism>
<dbReference type="AlphaFoldDB" id="A0A7W5P5H8"/>
<gene>
    <name evidence="1" type="ORF">FHX39_000418</name>
</gene>